<dbReference type="CDD" id="cd03143">
    <property type="entry name" value="A4_beta-galactosidase_middle_domain"/>
    <property type="match status" value="1"/>
</dbReference>
<dbReference type="InterPro" id="IPR029062">
    <property type="entry name" value="Class_I_gatase-like"/>
</dbReference>
<dbReference type="EC" id="3.2.1.23" evidence="3 6"/>
<dbReference type="RefSeq" id="WP_179914010.1">
    <property type="nucleotide sequence ID" value="NZ_JACBYE010000040.1"/>
</dbReference>
<sequence>MSESTAVRTAGAPAGWLPGVGTISYGGDYNPEQWPEEVWVEDVALMREAGVNLVSVGIFSWARLEPTEGVFDFEWLDRLFDLLHSAGIRVDLGTPTAAPPAWFYATYPDSRVVTRDGVVLGHGSRGMVSPSSPDYRRACARITRALGERYGSHPALALWHVHNEYGAPVSDSYDEHSVRAFRTWLQERHGSLDGLNAAWGTAFWGQTYREWEHVGAPATSASVVNPAQRLDFARFTSDALLACFTAERDILHELSPGVPVTTNFMATSCPSMDLWRWAREVDIVSNDHYLTAAEVRNHVTLALDADLTRSLAGGKPWILMEHSTSGVNWQPRNVAKRRGEMARNALSHLGRGADGILFFQWRASRSGAEKFHSAMLPHAGTSSRVWKEVVELGGTLADLSELRGSQVHADVAILWDWESFWAQDLEWRPSVDHSHRERIVAFYDQLWRDDVTADLVHPEADLSGYRLVLAPASYLLTDAAAANLTSYTAAGGTLAVSCFSGLVDENDAVRAGGLVAALHDVLGVRVDELLPLREGDSMTLAGGRFEGAAADVWAEDLVVTTADVVATYVDGPAEGEAAITRNVHGEGAAWYTSTRLTGASLTTFLDGAYADAGIVPDRTLPDEVEVVRRRSVDGSTEFTVVLNHGTEDVVVPGAGQALVGDEVDGEVFVRAGGFAVARADVAAGSVITEA</sequence>
<dbReference type="SUPFAM" id="SSF52317">
    <property type="entry name" value="Class I glutamine amidotransferase-like"/>
    <property type="match status" value="1"/>
</dbReference>
<keyword evidence="4 6" id="KW-0378">Hydrolase</keyword>
<keyword evidence="5 6" id="KW-0326">Glycosidase</keyword>
<feature type="active site" description="Proton donor" evidence="7">
    <location>
        <position position="164"/>
    </location>
</feature>
<dbReference type="SUPFAM" id="SSF51445">
    <property type="entry name" value="(Trans)glycosidases"/>
    <property type="match status" value="1"/>
</dbReference>
<accession>A0A853F0V0</accession>
<feature type="binding site" evidence="8">
    <location>
        <position position="125"/>
    </location>
    <ligand>
        <name>substrate</name>
    </ligand>
</feature>
<dbReference type="GO" id="GO:0009341">
    <property type="term" value="C:beta-galactosidase complex"/>
    <property type="evidence" value="ECO:0007669"/>
    <property type="project" value="InterPro"/>
</dbReference>
<feature type="domain" description="Glycoside hydrolase family 42 N-terminal" evidence="9">
    <location>
        <begin position="28"/>
        <end position="398"/>
    </location>
</feature>
<feature type="binding site" evidence="8">
    <location>
        <position position="163"/>
    </location>
    <ligand>
        <name>substrate</name>
    </ligand>
</feature>
<evidence type="ECO:0000256" key="4">
    <source>
        <dbReference type="ARBA" id="ARBA00022801"/>
    </source>
</evidence>
<dbReference type="PANTHER" id="PTHR36447">
    <property type="entry name" value="BETA-GALACTOSIDASE GANA"/>
    <property type="match status" value="1"/>
</dbReference>
<dbReference type="InterPro" id="IPR013529">
    <property type="entry name" value="Glyco_hydro_42_N"/>
</dbReference>
<evidence type="ECO:0000256" key="8">
    <source>
        <dbReference type="PIRSR" id="PIRSR001084-2"/>
    </source>
</evidence>
<feature type="domain" description="Beta-galactosidase trimerisation" evidence="10">
    <location>
        <begin position="409"/>
        <end position="614"/>
    </location>
</feature>
<evidence type="ECO:0000256" key="5">
    <source>
        <dbReference type="ARBA" id="ARBA00023295"/>
    </source>
</evidence>
<evidence type="ECO:0000256" key="1">
    <source>
        <dbReference type="ARBA" id="ARBA00001412"/>
    </source>
</evidence>
<dbReference type="GO" id="GO:0005975">
    <property type="term" value="P:carbohydrate metabolic process"/>
    <property type="evidence" value="ECO:0007669"/>
    <property type="project" value="InterPro"/>
</dbReference>
<comment type="catalytic activity">
    <reaction evidence="1 6">
        <text>Hydrolysis of terminal non-reducing beta-D-galactose residues in beta-D-galactosides.</text>
        <dbReference type="EC" id="3.2.1.23"/>
    </reaction>
</comment>
<dbReference type="PIRSF" id="PIRSF001084">
    <property type="entry name" value="B-galactosidase"/>
    <property type="match status" value="1"/>
</dbReference>
<dbReference type="InterPro" id="IPR003476">
    <property type="entry name" value="Glyco_hydro_42"/>
</dbReference>
<reference evidence="11 12" key="1">
    <citation type="submission" date="2020-07" db="EMBL/GenBank/DDBJ databases">
        <title>MOT database genomes.</title>
        <authorList>
            <person name="Joseph S."/>
            <person name="Aduse-Opoku J."/>
            <person name="Hashim A."/>
            <person name="Wade W."/>
            <person name="Curtis M."/>
        </authorList>
    </citation>
    <scope>NUCLEOTIDE SEQUENCE [LARGE SCALE GENOMIC DNA]</scope>
    <source>
        <strain evidence="11 12">DSM 100099</strain>
    </source>
</reference>
<dbReference type="InterPro" id="IPR013780">
    <property type="entry name" value="Glyco_hydro_b"/>
</dbReference>
<evidence type="ECO:0000313" key="12">
    <source>
        <dbReference type="Proteomes" id="UP000561011"/>
    </source>
</evidence>
<dbReference type="GO" id="GO:0004565">
    <property type="term" value="F:beta-galactosidase activity"/>
    <property type="evidence" value="ECO:0007669"/>
    <property type="project" value="UniProtKB-EC"/>
</dbReference>
<name>A0A853F0V0_9MICO</name>
<organism evidence="11 12">
    <name type="scientific">Sanguibacter inulinus</name>
    <dbReference type="NCBI Taxonomy" id="60922"/>
    <lineage>
        <taxon>Bacteria</taxon>
        <taxon>Bacillati</taxon>
        <taxon>Actinomycetota</taxon>
        <taxon>Actinomycetes</taxon>
        <taxon>Micrococcales</taxon>
        <taxon>Sanguibacteraceae</taxon>
        <taxon>Sanguibacter</taxon>
    </lineage>
</organism>
<dbReference type="Gene3D" id="3.40.50.880">
    <property type="match status" value="1"/>
</dbReference>
<dbReference type="Gene3D" id="3.20.20.80">
    <property type="entry name" value="Glycosidases"/>
    <property type="match status" value="1"/>
</dbReference>
<evidence type="ECO:0000256" key="2">
    <source>
        <dbReference type="ARBA" id="ARBA00005940"/>
    </source>
</evidence>
<evidence type="ECO:0000259" key="10">
    <source>
        <dbReference type="Pfam" id="PF08532"/>
    </source>
</evidence>
<dbReference type="EMBL" id="JACBYE010000040">
    <property type="protein sequence ID" value="NYS94688.1"/>
    <property type="molecule type" value="Genomic_DNA"/>
</dbReference>
<dbReference type="InterPro" id="IPR013738">
    <property type="entry name" value="Beta_galactosidase_Trimer"/>
</dbReference>
<dbReference type="Proteomes" id="UP000561011">
    <property type="component" value="Unassembled WGS sequence"/>
</dbReference>
<dbReference type="AlphaFoldDB" id="A0A853F0V0"/>
<dbReference type="PANTHER" id="PTHR36447:SF1">
    <property type="entry name" value="BETA-GALACTOSIDASE GANA"/>
    <property type="match status" value="1"/>
</dbReference>
<gene>
    <name evidence="11" type="ORF">HZZ10_14305</name>
</gene>
<feature type="active site" description="Nucleophile" evidence="7">
    <location>
        <position position="321"/>
    </location>
</feature>
<evidence type="ECO:0000259" key="9">
    <source>
        <dbReference type="Pfam" id="PF02449"/>
    </source>
</evidence>
<proteinExistence type="inferred from homology"/>
<evidence type="ECO:0000256" key="3">
    <source>
        <dbReference type="ARBA" id="ARBA00012756"/>
    </source>
</evidence>
<evidence type="ECO:0000256" key="7">
    <source>
        <dbReference type="PIRSR" id="PIRSR001084-1"/>
    </source>
</evidence>
<comment type="similarity">
    <text evidence="2 6">Belongs to the glycosyl hydrolase 42 family.</text>
</comment>
<dbReference type="InterPro" id="IPR017853">
    <property type="entry name" value="GH"/>
</dbReference>
<evidence type="ECO:0000313" key="11">
    <source>
        <dbReference type="EMBL" id="NYS94688.1"/>
    </source>
</evidence>
<dbReference type="Pfam" id="PF08532">
    <property type="entry name" value="Glyco_hydro_42M"/>
    <property type="match status" value="1"/>
</dbReference>
<feature type="binding site" evidence="8">
    <location>
        <position position="329"/>
    </location>
    <ligand>
        <name>substrate</name>
    </ligand>
</feature>
<dbReference type="Gene3D" id="2.60.40.1180">
    <property type="entry name" value="Golgi alpha-mannosidase II"/>
    <property type="match status" value="1"/>
</dbReference>
<protein>
    <recommendedName>
        <fullName evidence="3 6">Beta-galactosidase</fullName>
        <shortName evidence="6">Beta-gal</shortName>
        <ecNumber evidence="3 6">3.2.1.23</ecNumber>
    </recommendedName>
</protein>
<comment type="caution">
    <text evidence="11">The sequence shown here is derived from an EMBL/GenBank/DDBJ whole genome shotgun (WGS) entry which is preliminary data.</text>
</comment>
<evidence type="ECO:0000256" key="6">
    <source>
        <dbReference type="PIRNR" id="PIRNR001084"/>
    </source>
</evidence>
<dbReference type="Pfam" id="PF02449">
    <property type="entry name" value="Glyco_hydro_42"/>
    <property type="match status" value="1"/>
</dbReference>
<keyword evidence="12" id="KW-1185">Reference proteome</keyword>